<dbReference type="eggNOG" id="ENOG502SUTM">
    <property type="taxonomic scope" value="Eukaryota"/>
</dbReference>
<organism evidence="1 2">
    <name type="scientific">Heterobasidion irregulare (strain TC 32-1)</name>
    <dbReference type="NCBI Taxonomy" id="747525"/>
    <lineage>
        <taxon>Eukaryota</taxon>
        <taxon>Fungi</taxon>
        <taxon>Dikarya</taxon>
        <taxon>Basidiomycota</taxon>
        <taxon>Agaricomycotina</taxon>
        <taxon>Agaricomycetes</taxon>
        <taxon>Russulales</taxon>
        <taxon>Bondarzewiaceae</taxon>
        <taxon>Heterobasidion</taxon>
        <taxon>Heterobasidion annosum species complex</taxon>
    </lineage>
</organism>
<dbReference type="RefSeq" id="XP_009553511.1">
    <property type="nucleotide sequence ID" value="XM_009555216.1"/>
</dbReference>
<dbReference type="AlphaFoldDB" id="W4JPQ2"/>
<dbReference type="EMBL" id="KI925467">
    <property type="protein sequence ID" value="ETW75065.1"/>
    <property type="molecule type" value="Genomic_DNA"/>
</dbReference>
<dbReference type="InParanoid" id="W4JPQ2"/>
<reference evidence="1 2" key="1">
    <citation type="journal article" date="2012" name="New Phytol.">
        <title>Insight into trade-off between wood decay and parasitism from the genome of a fungal forest pathogen.</title>
        <authorList>
            <person name="Olson A."/>
            <person name="Aerts A."/>
            <person name="Asiegbu F."/>
            <person name="Belbahri L."/>
            <person name="Bouzid O."/>
            <person name="Broberg A."/>
            <person name="Canback B."/>
            <person name="Coutinho P.M."/>
            <person name="Cullen D."/>
            <person name="Dalman K."/>
            <person name="Deflorio G."/>
            <person name="van Diepen L.T."/>
            <person name="Dunand C."/>
            <person name="Duplessis S."/>
            <person name="Durling M."/>
            <person name="Gonthier P."/>
            <person name="Grimwood J."/>
            <person name="Fossdal C.G."/>
            <person name="Hansson D."/>
            <person name="Henrissat B."/>
            <person name="Hietala A."/>
            <person name="Himmelstrand K."/>
            <person name="Hoffmeister D."/>
            <person name="Hogberg N."/>
            <person name="James T.Y."/>
            <person name="Karlsson M."/>
            <person name="Kohler A."/>
            <person name="Kues U."/>
            <person name="Lee Y.H."/>
            <person name="Lin Y.C."/>
            <person name="Lind M."/>
            <person name="Lindquist E."/>
            <person name="Lombard V."/>
            <person name="Lucas S."/>
            <person name="Lunden K."/>
            <person name="Morin E."/>
            <person name="Murat C."/>
            <person name="Park J."/>
            <person name="Raffaello T."/>
            <person name="Rouze P."/>
            <person name="Salamov A."/>
            <person name="Schmutz J."/>
            <person name="Solheim H."/>
            <person name="Stahlberg J."/>
            <person name="Velez H."/>
            <person name="de Vries R.P."/>
            <person name="Wiebenga A."/>
            <person name="Woodward S."/>
            <person name="Yakovlev I."/>
            <person name="Garbelotto M."/>
            <person name="Martin F."/>
            <person name="Grigoriev I.V."/>
            <person name="Stenlid J."/>
        </authorList>
    </citation>
    <scope>NUCLEOTIDE SEQUENCE [LARGE SCALE GENOMIC DNA]</scope>
    <source>
        <strain evidence="1 2">TC 32-1</strain>
    </source>
</reference>
<dbReference type="HOGENOM" id="CLU_079440_1_0_1"/>
<proteinExistence type="predicted"/>
<dbReference type="GeneID" id="20666332"/>
<dbReference type="OrthoDB" id="2628807at2759"/>
<accession>W4JPQ2</accession>
<name>W4JPQ2_HETIT</name>
<gene>
    <name evidence="1" type="ORF">HETIRDRAFT_108286</name>
</gene>
<protein>
    <submittedName>
        <fullName evidence="1">Uncharacterized protein</fullName>
    </submittedName>
</protein>
<dbReference type="Proteomes" id="UP000030671">
    <property type="component" value="Unassembled WGS sequence"/>
</dbReference>
<sequence>MLSPRRTTRNRWEEALMSMPGAPAYHFVTDEQLDKMFLSLGCKPSELAARRADYDKRMDSMLDLTGGKIPFIGAKPVAGERIHIFTITNDHLAIRLWDGGLQDDGQFLLDLVDSRTKKPVNSPAGYKIYVLPRVGRMLGIPGPLMSWEVATNIPRKDIKDGEERFSVLEGSPCMLRRPGKDDFFFAVPDRARDPLPGMQLATPIMSWQQ</sequence>
<dbReference type="KEGG" id="hir:HETIRDRAFT_108286"/>
<keyword evidence="2" id="KW-1185">Reference proteome</keyword>
<evidence type="ECO:0000313" key="2">
    <source>
        <dbReference type="Proteomes" id="UP000030671"/>
    </source>
</evidence>
<evidence type="ECO:0000313" key="1">
    <source>
        <dbReference type="EMBL" id="ETW75065.1"/>
    </source>
</evidence>